<feature type="transmembrane region" description="Helical" evidence="1">
    <location>
        <begin position="98"/>
        <end position="116"/>
    </location>
</feature>
<accession>A0A3P3DKT5</accession>
<dbReference type="AlphaFoldDB" id="A0A3P3DKT5"/>
<comment type="caution">
    <text evidence="2">The sequence shown here is derived from an EMBL/GenBank/DDBJ whole genome shotgun (WGS) entry which is preliminary data.</text>
</comment>
<evidence type="ECO:0008006" key="4">
    <source>
        <dbReference type="Google" id="ProtNLM"/>
    </source>
</evidence>
<keyword evidence="1" id="KW-1133">Transmembrane helix</keyword>
<keyword evidence="1" id="KW-0812">Transmembrane</keyword>
<evidence type="ECO:0000256" key="1">
    <source>
        <dbReference type="SAM" id="Phobius"/>
    </source>
</evidence>
<dbReference type="OrthoDB" id="369355at2"/>
<reference evidence="2 3" key="1">
    <citation type="submission" date="2018-11" db="EMBL/GenBank/DDBJ databases">
        <title>Gemmobacter sp. nov., YIM 102744-1 draft genome.</title>
        <authorList>
            <person name="Li G."/>
            <person name="Jiang Y."/>
        </authorList>
    </citation>
    <scope>NUCLEOTIDE SEQUENCE [LARGE SCALE GENOMIC DNA]</scope>
    <source>
        <strain evidence="2 3">YIM 102744-1</strain>
    </source>
</reference>
<proteinExistence type="predicted"/>
<gene>
    <name evidence="2" type="ORF">EG244_10600</name>
</gene>
<dbReference type="RefSeq" id="WP_124964977.1">
    <property type="nucleotide sequence ID" value="NZ_RRAZ01000013.1"/>
</dbReference>
<keyword evidence="3" id="KW-1185">Reference proteome</keyword>
<name>A0A3P3DKT5_9RHOB</name>
<dbReference type="Proteomes" id="UP000282125">
    <property type="component" value="Unassembled WGS sequence"/>
</dbReference>
<sequence>MGAALSIVILFAISSTIVRVAAVFLEHTGISRDVARVQAMSALSGTGFTTSESELILQTPERRRILVILMITGSVGLASVVATVVVGAFGIKETASGLLFQLAAITTAIIFVRYVLFSSVVDKFICGMAHAWLVKYMAHVPFTVLYQLDADMVIAQHSLAKAPPSNNAKWPGDLTLIGVQSAFNAEIKPWDGTPLPEGSTMVLAGPRASHHEFAAAYGLTPDTGAH</sequence>
<evidence type="ECO:0000313" key="3">
    <source>
        <dbReference type="Proteomes" id="UP000282125"/>
    </source>
</evidence>
<evidence type="ECO:0000313" key="2">
    <source>
        <dbReference type="EMBL" id="RRH74524.1"/>
    </source>
</evidence>
<feature type="transmembrane region" description="Helical" evidence="1">
    <location>
        <begin position="65"/>
        <end position="91"/>
    </location>
</feature>
<organism evidence="2 3">
    <name type="scientific">Falsigemmobacter faecalis</name>
    <dbReference type="NCBI Taxonomy" id="2488730"/>
    <lineage>
        <taxon>Bacteria</taxon>
        <taxon>Pseudomonadati</taxon>
        <taxon>Pseudomonadota</taxon>
        <taxon>Alphaproteobacteria</taxon>
        <taxon>Rhodobacterales</taxon>
        <taxon>Paracoccaceae</taxon>
        <taxon>Falsigemmobacter</taxon>
    </lineage>
</organism>
<dbReference type="EMBL" id="RRAZ01000013">
    <property type="protein sequence ID" value="RRH74524.1"/>
    <property type="molecule type" value="Genomic_DNA"/>
</dbReference>
<keyword evidence="1" id="KW-0472">Membrane</keyword>
<protein>
    <recommendedName>
        <fullName evidence="4">RCK C-terminal domain-containing protein</fullName>
    </recommendedName>
</protein>